<reference evidence="6 7" key="1">
    <citation type="submission" date="2017-06" db="EMBL/GenBank/DDBJ databases">
        <title>Comparative genomic analysis of Ambrosia Fusariam Clade fungi.</title>
        <authorList>
            <person name="Stajich J.E."/>
            <person name="Carrillo J."/>
            <person name="Kijimoto T."/>
            <person name="Eskalen A."/>
            <person name="O'Donnell K."/>
            <person name="Kasson M."/>
        </authorList>
    </citation>
    <scope>NUCLEOTIDE SEQUENCE [LARGE SCALE GENOMIC DNA]</scope>
    <source>
        <strain evidence="6">UCR3666</strain>
    </source>
</reference>
<dbReference type="CDD" id="cd12148">
    <property type="entry name" value="fungal_TF_MHR"/>
    <property type="match status" value="1"/>
</dbReference>
<proteinExistence type="inferred from homology"/>
<keyword evidence="3" id="KW-0274">FAD</keyword>
<dbReference type="GO" id="GO:0003995">
    <property type="term" value="F:acyl-CoA dehydrogenase activity"/>
    <property type="evidence" value="ECO:0007669"/>
    <property type="project" value="TreeGrafter"/>
</dbReference>
<evidence type="ECO:0000259" key="5">
    <source>
        <dbReference type="SMART" id="SM00906"/>
    </source>
</evidence>
<dbReference type="Pfam" id="PF00441">
    <property type="entry name" value="Acyl-CoA_dh_1"/>
    <property type="match status" value="1"/>
</dbReference>
<dbReference type="GO" id="GO:0006351">
    <property type="term" value="P:DNA-templated transcription"/>
    <property type="evidence" value="ECO:0007669"/>
    <property type="project" value="InterPro"/>
</dbReference>
<dbReference type="GO" id="GO:0003677">
    <property type="term" value="F:DNA binding"/>
    <property type="evidence" value="ECO:0007669"/>
    <property type="project" value="InterPro"/>
</dbReference>
<dbReference type="InterPro" id="IPR036250">
    <property type="entry name" value="AcylCo_DH-like_C"/>
</dbReference>
<evidence type="ECO:0000256" key="4">
    <source>
        <dbReference type="ARBA" id="ARBA00023242"/>
    </source>
</evidence>
<comment type="caution">
    <text evidence="6">The sequence shown here is derived from an EMBL/GenBank/DDBJ whole genome shotgun (WGS) entry which is preliminary data.</text>
</comment>
<keyword evidence="4" id="KW-0539">Nucleus</keyword>
<evidence type="ECO:0000256" key="3">
    <source>
        <dbReference type="ARBA" id="ARBA00022827"/>
    </source>
</evidence>
<name>A0A3M2R9X9_9HYPO</name>
<dbReference type="InterPro" id="IPR009100">
    <property type="entry name" value="AcylCoA_DH/oxidase_NM_dom_sf"/>
</dbReference>
<dbReference type="SMART" id="SM00906">
    <property type="entry name" value="Fungal_trans"/>
    <property type="match status" value="1"/>
</dbReference>
<dbReference type="SUPFAM" id="SSF56645">
    <property type="entry name" value="Acyl-CoA dehydrogenase NM domain-like"/>
    <property type="match status" value="1"/>
</dbReference>
<accession>A0A3M2R9X9</accession>
<gene>
    <name evidence="6" type="ORF">CDV36_015569</name>
</gene>
<keyword evidence="7" id="KW-1185">Reference proteome</keyword>
<dbReference type="OrthoDB" id="5296287at2759"/>
<evidence type="ECO:0000313" key="6">
    <source>
        <dbReference type="EMBL" id="RMJ01905.1"/>
    </source>
</evidence>
<dbReference type="PANTHER" id="PTHR42707">
    <property type="entry name" value="ACYL-COA DEHYDROGENASE"/>
    <property type="match status" value="1"/>
</dbReference>
<dbReference type="EMBL" id="NKUJ01000608">
    <property type="protein sequence ID" value="RMJ01905.1"/>
    <property type="molecule type" value="Genomic_DNA"/>
</dbReference>
<dbReference type="InterPro" id="IPR006091">
    <property type="entry name" value="Acyl-CoA_Oxase/DH_mid-dom"/>
</dbReference>
<dbReference type="Pfam" id="PF04082">
    <property type="entry name" value="Fungal_trans"/>
    <property type="match status" value="1"/>
</dbReference>
<evidence type="ECO:0000256" key="1">
    <source>
        <dbReference type="ARBA" id="ARBA00009347"/>
    </source>
</evidence>
<dbReference type="Pfam" id="PF02770">
    <property type="entry name" value="Acyl-CoA_dh_M"/>
    <property type="match status" value="1"/>
</dbReference>
<keyword evidence="2" id="KW-0285">Flavoprotein</keyword>
<dbReference type="Gene3D" id="1.20.140.10">
    <property type="entry name" value="Butyryl-CoA Dehydrogenase, subunit A, domain 3"/>
    <property type="match status" value="1"/>
</dbReference>
<dbReference type="GO" id="GO:0008270">
    <property type="term" value="F:zinc ion binding"/>
    <property type="evidence" value="ECO:0007669"/>
    <property type="project" value="InterPro"/>
</dbReference>
<dbReference type="SUPFAM" id="SSF47203">
    <property type="entry name" value="Acyl-CoA dehydrogenase C-terminal domain-like"/>
    <property type="match status" value="1"/>
</dbReference>
<comment type="similarity">
    <text evidence="1">Belongs to the acyl-CoA dehydrogenase family.</text>
</comment>
<dbReference type="Proteomes" id="UP000277212">
    <property type="component" value="Unassembled WGS sequence"/>
</dbReference>
<dbReference type="InterPro" id="IPR052904">
    <property type="entry name" value="Acyl-CoA_dehydrogenase-like"/>
</dbReference>
<dbReference type="AlphaFoldDB" id="A0A3M2R9X9"/>
<dbReference type="InterPro" id="IPR007219">
    <property type="entry name" value="XnlR_reg_dom"/>
</dbReference>
<organism evidence="6 7">
    <name type="scientific">Fusarium kuroshium</name>
    <dbReference type="NCBI Taxonomy" id="2010991"/>
    <lineage>
        <taxon>Eukaryota</taxon>
        <taxon>Fungi</taxon>
        <taxon>Dikarya</taxon>
        <taxon>Ascomycota</taxon>
        <taxon>Pezizomycotina</taxon>
        <taxon>Sordariomycetes</taxon>
        <taxon>Hypocreomycetidae</taxon>
        <taxon>Hypocreales</taxon>
        <taxon>Nectriaceae</taxon>
        <taxon>Fusarium</taxon>
        <taxon>Fusarium solani species complex</taxon>
    </lineage>
</organism>
<feature type="domain" description="Xylanolytic transcriptional activator regulatory" evidence="5">
    <location>
        <begin position="729"/>
        <end position="801"/>
    </location>
</feature>
<dbReference type="Gene3D" id="2.40.110.20">
    <property type="match status" value="1"/>
</dbReference>
<evidence type="ECO:0000313" key="7">
    <source>
        <dbReference type="Proteomes" id="UP000277212"/>
    </source>
</evidence>
<sequence>MTSPFITLPPQLADDHALSQVLGYAERNPPSVTKWDTWGRPINQLVTSSGWKRLRAFEVSRMGLGIASDKTLGYNGRVLQFARYHLWAGSSGSSTVQTGLSDGASRILHGQLLRPELSPALQSILMGAVKRLCTSDLVSNWTSGIWMTETTGGSDVSGIETTATYVPTTGNGATEALQTDGELGPWCLNGIKCFTSGVEASMAIVLARTAKGLSAFYVPTRIESTGHDGITTQKLNGIEIVRLKSKMGTRTMATAELQLNNARGHLLGEEGRGLEVMLESLNIARIYCALGALGLWGRGLAISRAFSKTRRVTRGLSLDRVPLFVRGLAKLQVSYKANMHFLFFVVSMLGHLEQPGCVAPLSAAIAILPKSTKEMQFLLRLFTSVLKATTAKDAIWALQNCMESLGGIGYLENDEMEVNVARLFRDANVLSIWEGTTDVLATDTVKMLKAKNSVVLLAALNHWLEQSLASVQHFESEKTIVMKASTRLQKKILDTPLAALIVEGREVLNDLQGIICTVLLMAACGNEDLVGREVAKRWLASKLGHFMDGSEQVVFDATLDRGIVYGERADTYYVDGLRDGAESLRPAVHKSREGVVEAGPVSNPIHSTSLPKVSPNYSGSGSIFSLGQLVAAAVSRGSDNSVLLERLYTGNPPYAGHEKTRDLFQLHMIFAIGAMRSPRRWKKDCAWDHYLTAMRKETHLGQMLPPAQIQNLLLVFVFATLHDVGIASTWEIIRQGMRVCVKYGFHSRETAIGDLLQEHLRRRIFWSAYISDRHCSQNLGRPVALAEEDITIDLPINQDDDKIKAGEPEIPGRYTEVTNLVRHTLLRRLGTNARIALDRLSRQRASLVEQIETAKTWTDALEAWYNSSIVKPTPTNAYETKQYLDINFHRERMKFLSYLVLPSDNAQNTTASIDHLWQYTLSAYQILLAYQKQSNDSFLKPNWMYVQDVLKSGFGILYCALDTVFNTLKICGETLSKIMAEWQTVQRHTNAFMQMSEAVLEPIASTTRNATREQSHAEHGGERLEETMDWNFDALDSTLNMFQGEGIEPFTDAEWAELFELAVEVDGELMMPMQTVAGAELPPL</sequence>
<protein>
    <recommendedName>
        <fullName evidence="5">Xylanolytic transcriptional activator regulatory domain-containing protein</fullName>
    </recommendedName>
</protein>
<dbReference type="PANTHER" id="PTHR42707:SF2">
    <property type="entry name" value="ACD11 DEHYDROGENASE"/>
    <property type="match status" value="1"/>
</dbReference>
<dbReference type="STRING" id="2010991.A0A3M2R9X9"/>
<evidence type="ECO:0000256" key="2">
    <source>
        <dbReference type="ARBA" id="ARBA00022630"/>
    </source>
</evidence>
<dbReference type="InterPro" id="IPR009075">
    <property type="entry name" value="AcylCo_DH/oxidase_C"/>
</dbReference>